<dbReference type="Proteomes" id="UP001500893">
    <property type="component" value="Unassembled WGS sequence"/>
</dbReference>
<sequence>MQLDDPTTSGVPVLSKQLVVDLGRVAGAPGQIQGIPDVTGRQAA</sequence>
<evidence type="ECO:0000313" key="1">
    <source>
        <dbReference type="EMBL" id="GAA3151507.1"/>
    </source>
</evidence>
<accession>A0ABP6NMN7</accession>
<gene>
    <name evidence="1" type="ORF">GCM10010521_43920</name>
</gene>
<comment type="caution">
    <text evidence="1">The sequence shown here is derived from an EMBL/GenBank/DDBJ whole genome shotgun (WGS) entry which is preliminary data.</text>
</comment>
<name>A0ABP6NMN7_9ACTN</name>
<proteinExistence type="predicted"/>
<keyword evidence="2" id="KW-1185">Reference proteome</keyword>
<protein>
    <submittedName>
        <fullName evidence="1">Uncharacterized protein</fullName>
    </submittedName>
</protein>
<evidence type="ECO:0000313" key="2">
    <source>
        <dbReference type="Proteomes" id="UP001500893"/>
    </source>
</evidence>
<dbReference type="EMBL" id="BAAAVM010000064">
    <property type="protein sequence ID" value="GAA3151507.1"/>
    <property type="molecule type" value="Genomic_DNA"/>
</dbReference>
<reference evidence="2" key="1">
    <citation type="journal article" date="2019" name="Int. J. Syst. Evol. Microbiol.">
        <title>The Global Catalogue of Microorganisms (GCM) 10K type strain sequencing project: providing services to taxonomists for standard genome sequencing and annotation.</title>
        <authorList>
            <consortium name="The Broad Institute Genomics Platform"/>
            <consortium name="The Broad Institute Genome Sequencing Center for Infectious Disease"/>
            <person name="Wu L."/>
            <person name="Ma J."/>
        </authorList>
    </citation>
    <scope>NUCLEOTIDE SEQUENCE [LARGE SCALE GENOMIC DNA]</scope>
    <source>
        <strain evidence="2">JCM 11574</strain>
    </source>
</reference>
<organism evidence="1 2">
    <name type="scientific">Streptomyces rameus</name>
    <dbReference type="NCBI Taxonomy" id="68261"/>
    <lineage>
        <taxon>Bacteria</taxon>
        <taxon>Bacillati</taxon>
        <taxon>Actinomycetota</taxon>
        <taxon>Actinomycetes</taxon>
        <taxon>Kitasatosporales</taxon>
        <taxon>Streptomycetaceae</taxon>
        <taxon>Streptomyces</taxon>
    </lineage>
</organism>